<feature type="compositionally biased region" description="Basic residues" evidence="1">
    <location>
        <begin position="56"/>
        <end position="66"/>
    </location>
</feature>
<evidence type="ECO:0000313" key="3">
    <source>
        <dbReference type="Proteomes" id="UP000283210"/>
    </source>
</evidence>
<reference evidence="2 3" key="2">
    <citation type="submission" date="2019-01" db="EMBL/GenBank/DDBJ databases">
        <title>A chromosome length genome reference of the Java medaka (oryzias javanicus).</title>
        <authorList>
            <person name="Herpin A."/>
            <person name="Takehana Y."/>
            <person name="Naruse K."/>
            <person name="Ansai S."/>
            <person name="Kawaguchi M."/>
        </authorList>
    </citation>
    <scope>NUCLEOTIDE SEQUENCE [LARGE SCALE GENOMIC DNA]</scope>
    <source>
        <strain evidence="2">RS831</strain>
        <tissue evidence="2">Whole body</tissue>
    </source>
</reference>
<evidence type="ECO:0000256" key="1">
    <source>
        <dbReference type="SAM" id="MobiDB-lite"/>
    </source>
</evidence>
<evidence type="ECO:0000313" key="2">
    <source>
        <dbReference type="EMBL" id="RVE64215.1"/>
    </source>
</evidence>
<reference evidence="2 3" key="1">
    <citation type="submission" date="2018-11" db="EMBL/GenBank/DDBJ databases">
        <authorList>
            <person name="Lopez-Roques C."/>
            <person name="Donnadieu C."/>
            <person name="Bouchez O."/>
            <person name="Klopp C."/>
            <person name="Cabau C."/>
            <person name="Zahm M."/>
        </authorList>
    </citation>
    <scope>NUCLEOTIDE SEQUENCE [LARGE SCALE GENOMIC DNA]</scope>
    <source>
        <strain evidence="2">RS831</strain>
        <tissue evidence="2">Whole body</tissue>
    </source>
</reference>
<gene>
    <name evidence="2" type="ORF">OJAV_G00144480</name>
</gene>
<proteinExistence type="predicted"/>
<sequence>MTLRDPTAVDVFLLLWMKDVQMEEEWTVRGARVIFSRGASHPQEDRPGGKGSRLPMPRRLRAAPTF</sequence>
<keyword evidence="3" id="KW-1185">Reference proteome</keyword>
<protein>
    <submittedName>
        <fullName evidence="2">Uncharacterized protein</fullName>
    </submittedName>
</protein>
<dbReference type="EMBL" id="CM012450">
    <property type="protein sequence ID" value="RVE64215.1"/>
    <property type="molecule type" value="Genomic_DNA"/>
</dbReference>
<dbReference type="AlphaFoldDB" id="A0A437CN70"/>
<name>A0A437CN70_ORYJA</name>
<dbReference type="Proteomes" id="UP000283210">
    <property type="component" value="Chromosome 14"/>
</dbReference>
<accession>A0A437CN70</accession>
<feature type="region of interest" description="Disordered" evidence="1">
    <location>
        <begin position="37"/>
        <end position="66"/>
    </location>
</feature>
<organism evidence="2 3">
    <name type="scientific">Oryzias javanicus</name>
    <name type="common">Javanese ricefish</name>
    <name type="synonym">Aplocheilus javanicus</name>
    <dbReference type="NCBI Taxonomy" id="123683"/>
    <lineage>
        <taxon>Eukaryota</taxon>
        <taxon>Metazoa</taxon>
        <taxon>Chordata</taxon>
        <taxon>Craniata</taxon>
        <taxon>Vertebrata</taxon>
        <taxon>Euteleostomi</taxon>
        <taxon>Actinopterygii</taxon>
        <taxon>Neopterygii</taxon>
        <taxon>Teleostei</taxon>
        <taxon>Neoteleostei</taxon>
        <taxon>Acanthomorphata</taxon>
        <taxon>Ovalentaria</taxon>
        <taxon>Atherinomorphae</taxon>
        <taxon>Beloniformes</taxon>
        <taxon>Adrianichthyidae</taxon>
        <taxon>Oryziinae</taxon>
        <taxon>Oryzias</taxon>
    </lineage>
</organism>